<gene>
    <name evidence="2" type="ORF">H8711_00695</name>
</gene>
<reference evidence="2" key="1">
    <citation type="submission" date="2020-08" db="EMBL/GenBank/DDBJ databases">
        <title>Genome public.</title>
        <authorList>
            <person name="Liu C."/>
            <person name="Sun Q."/>
        </authorList>
    </citation>
    <scope>NUCLEOTIDE SEQUENCE</scope>
    <source>
        <strain evidence="2">NSJ-31</strain>
    </source>
</reference>
<feature type="domain" description="Phospholipase C/D" evidence="1">
    <location>
        <begin position="7"/>
        <end position="143"/>
    </location>
</feature>
<organism evidence="2 3">
    <name type="scientific">Ligaoa zhengdingensis</name>
    <dbReference type="NCBI Taxonomy" id="2763658"/>
    <lineage>
        <taxon>Bacteria</taxon>
        <taxon>Bacillati</taxon>
        <taxon>Bacillota</taxon>
        <taxon>Clostridia</taxon>
        <taxon>Eubacteriales</taxon>
        <taxon>Oscillospiraceae</taxon>
        <taxon>Ligaoa</taxon>
    </lineage>
</organism>
<name>A0A926DUD5_9FIRM</name>
<dbReference type="RefSeq" id="WP_249281608.1">
    <property type="nucleotide sequence ID" value="NZ_JACRST010000001.1"/>
</dbReference>
<evidence type="ECO:0000313" key="2">
    <source>
        <dbReference type="EMBL" id="MBC8545455.1"/>
    </source>
</evidence>
<sequence>MPAYVSHSLFGEWVRAALAEPQLQRLLERNAAAFEWGLQGPDLLFFYGILPPRLDHRVNRLGSRMHREAVEPLFHAMLQLLDGACGGQEAVAAYLMGFCCHYSLDCTAHPYIYWLQEQVALELPPSDRRGLHNQLESDIDSDLYLLRTGATIDSFSVSTALLADTSVLRAIARLYQALSRQVYGAPVTEKQVMRCFGSCYRVLHLVLNRPGALVAARALDAVGFQHNRLAAHVRLAKARREVLNREEKEWRNLQTGELSTASYLVLEDLARSLAVRLIEAVWLRLCYPGEAARDALPQAFTGLPGFDFGNPARGREPHA</sequence>
<dbReference type="InterPro" id="IPR029002">
    <property type="entry name" value="PLPC/GPLD1"/>
</dbReference>
<keyword evidence="3" id="KW-1185">Reference proteome</keyword>
<protein>
    <submittedName>
        <fullName evidence="2">Zinc dependent phospholipase C family protein</fullName>
    </submittedName>
</protein>
<dbReference type="AlphaFoldDB" id="A0A926DUD5"/>
<evidence type="ECO:0000259" key="1">
    <source>
        <dbReference type="Pfam" id="PF00882"/>
    </source>
</evidence>
<accession>A0A926DUD5</accession>
<evidence type="ECO:0000313" key="3">
    <source>
        <dbReference type="Proteomes" id="UP000653127"/>
    </source>
</evidence>
<dbReference type="Pfam" id="PF00882">
    <property type="entry name" value="Zn_dep_PLPC"/>
    <property type="match status" value="1"/>
</dbReference>
<dbReference type="EMBL" id="JACRST010000001">
    <property type="protein sequence ID" value="MBC8545455.1"/>
    <property type="molecule type" value="Genomic_DNA"/>
</dbReference>
<proteinExistence type="predicted"/>
<comment type="caution">
    <text evidence="2">The sequence shown here is derived from an EMBL/GenBank/DDBJ whole genome shotgun (WGS) entry which is preliminary data.</text>
</comment>
<dbReference type="Proteomes" id="UP000653127">
    <property type="component" value="Unassembled WGS sequence"/>
</dbReference>